<proteinExistence type="predicted"/>
<evidence type="ECO:0000256" key="1">
    <source>
        <dbReference type="ARBA" id="ARBA00004123"/>
    </source>
</evidence>
<dbReference type="PANTHER" id="PTHR21399">
    <property type="entry name" value="CHLORIDE CONDUCTANCE REGULATORY PROTEIN ICLN"/>
    <property type="match status" value="1"/>
</dbReference>
<feature type="domain" description="F-box" evidence="7">
    <location>
        <begin position="351"/>
        <end position="388"/>
    </location>
</feature>
<dbReference type="Proteomes" id="UP000316621">
    <property type="component" value="Chromosome 7"/>
</dbReference>
<evidence type="ECO:0000256" key="6">
    <source>
        <dbReference type="SAM" id="MobiDB-lite"/>
    </source>
</evidence>
<feature type="coiled-coil region" evidence="5">
    <location>
        <begin position="259"/>
        <end position="286"/>
    </location>
</feature>
<dbReference type="PRINTS" id="PR00882">
    <property type="entry name" value="RIBOSOMALL7A"/>
</dbReference>
<dbReference type="GO" id="GO:0034715">
    <property type="term" value="C:pICln-Sm protein complex"/>
    <property type="evidence" value="ECO:0007669"/>
    <property type="project" value="TreeGrafter"/>
</dbReference>
<keyword evidence="4" id="KW-0539">Nucleus</keyword>
<dbReference type="AlphaFoldDB" id="A0A4Y7K751"/>
<evidence type="ECO:0000313" key="9">
    <source>
        <dbReference type="EMBL" id="RZC69174.1"/>
    </source>
</evidence>
<evidence type="ECO:0000256" key="4">
    <source>
        <dbReference type="ARBA" id="ARBA00023242"/>
    </source>
</evidence>
<dbReference type="GO" id="GO:0045292">
    <property type="term" value="P:mRNA cis splicing, via spliceosome"/>
    <property type="evidence" value="ECO:0007669"/>
    <property type="project" value="TreeGrafter"/>
</dbReference>
<evidence type="ECO:0000259" key="8">
    <source>
        <dbReference type="Pfam" id="PF08268"/>
    </source>
</evidence>
<evidence type="ECO:0000256" key="5">
    <source>
        <dbReference type="SAM" id="Coils"/>
    </source>
</evidence>
<dbReference type="NCBIfam" id="TIGR01640">
    <property type="entry name" value="F_box_assoc_1"/>
    <property type="match status" value="1"/>
</dbReference>
<dbReference type="Gene3D" id="2.30.29.30">
    <property type="entry name" value="Pleckstrin-homology domain (PH domain)/Phosphotyrosine-binding domain (PTB)"/>
    <property type="match status" value="1"/>
</dbReference>
<name>A0A4Y7K751_PAPSO</name>
<organism evidence="9 10">
    <name type="scientific">Papaver somniferum</name>
    <name type="common">Opium poppy</name>
    <dbReference type="NCBI Taxonomy" id="3469"/>
    <lineage>
        <taxon>Eukaryota</taxon>
        <taxon>Viridiplantae</taxon>
        <taxon>Streptophyta</taxon>
        <taxon>Embryophyta</taxon>
        <taxon>Tracheophyta</taxon>
        <taxon>Spermatophyta</taxon>
        <taxon>Magnoliopsida</taxon>
        <taxon>Ranunculales</taxon>
        <taxon>Papaveraceae</taxon>
        <taxon>Papaveroideae</taxon>
        <taxon>Papaver</taxon>
    </lineage>
</organism>
<dbReference type="STRING" id="3469.A0A4Y7K751"/>
<comment type="subcellular location">
    <subcellularLocation>
        <location evidence="2">Cytoplasm</location>
    </subcellularLocation>
    <subcellularLocation>
        <location evidence="1">Nucleus</location>
    </subcellularLocation>
</comment>
<dbReference type="InterPro" id="IPR011993">
    <property type="entry name" value="PH-like_dom_sf"/>
</dbReference>
<dbReference type="Pfam" id="PF08268">
    <property type="entry name" value="FBA_3"/>
    <property type="match status" value="1"/>
</dbReference>
<dbReference type="Pfam" id="PF00646">
    <property type="entry name" value="F-box"/>
    <property type="match status" value="1"/>
</dbReference>
<evidence type="ECO:0000259" key="7">
    <source>
        <dbReference type="Pfam" id="PF00646"/>
    </source>
</evidence>
<keyword evidence="5" id="KW-0175">Coiled coil</keyword>
<gene>
    <name evidence="9" type="ORF">C5167_032383</name>
</gene>
<keyword evidence="10" id="KW-1185">Reference proteome</keyword>
<dbReference type="SUPFAM" id="SSF81383">
    <property type="entry name" value="F-box domain"/>
    <property type="match status" value="1"/>
</dbReference>
<dbReference type="InterPro" id="IPR001810">
    <property type="entry name" value="F-box_dom"/>
</dbReference>
<feature type="region of interest" description="Disordered" evidence="6">
    <location>
        <begin position="130"/>
        <end position="149"/>
    </location>
</feature>
<evidence type="ECO:0000256" key="2">
    <source>
        <dbReference type="ARBA" id="ARBA00004496"/>
    </source>
</evidence>
<sequence length="659" mass="74053">MVSLGIRNFTDRIGDGAGEPLLDVENGEELMHIQPLVAIVLANRPPESPGTLYITTKRIIWLSDVERELGYVVDFLSISVHAVSTDPEAYALPCIYAQVETLTTGQEQSDSDSIQSLDLSEIEEMRLIPSDPTSCAELNPDPDAEQEDDPDWVFNADQIEVEEDDGGDCEDPEIPIGFSNGVHELSRSVLEAPKRGVEAPVAVKKKTAPKRGVKAPVAVKKKTDKVVNPCFEKRPKQFGIGGALPPKKDLHRFVKWPKVVRIQRQRRILKQRLKKLELDIERRVRDENSQKLISEAFLSVFGISIPTTGSQTKLEMDDDRKLSIYMEKEKDMEGGSSELLDKKPSASQLCPFEILQIIMSSLPLKSIGKFKCLSKTWYTTLSDPYFRRLYESKLDPSRKLNLIIVPPSNDLVEPVSFNSIQYNETSSSFEDSTNYKCPFQSNLKYLSLQGSCNGLLCVQVDLNQLCVWNPCTEVHTMLPQVPNITSESRNCTPPPFKTYGFGWDSESQHYKILHMAATWKRWGSAVAAITLGEKSWRYLKNESFNFEGESHEVVFSNGKIYWKAIETSGELGRNFSQSFVIAAFNINREAFSLTQPPEPLVGNRGVQGKISGTLISQLLGSLSRCFRKGITYGYLKKMKVYQVGITCSHSISRYHAFIP</sequence>
<evidence type="ECO:0000313" key="10">
    <source>
        <dbReference type="Proteomes" id="UP000316621"/>
    </source>
</evidence>
<dbReference type="Pfam" id="PF03517">
    <property type="entry name" value="Voldacs"/>
    <property type="match status" value="1"/>
</dbReference>
<feature type="domain" description="F-box associated beta-propeller type 3" evidence="8">
    <location>
        <begin position="415"/>
        <end position="598"/>
    </location>
</feature>
<dbReference type="InterPro" id="IPR013187">
    <property type="entry name" value="F-box-assoc_dom_typ3"/>
</dbReference>
<dbReference type="EMBL" id="CM010721">
    <property type="protein sequence ID" value="RZC69174.1"/>
    <property type="molecule type" value="Genomic_DNA"/>
</dbReference>
<dbReference type="Gramene" id="RZC69174">
    <property type="protein sequence ID" value="RZC69174"/>
    <property type="gene ID" value="C5167_032383"/>
</dbReference>
<dbReference type="PANTHER" id="PTHR21399:SF0">
    <property type="entry name" value="METHYLOSOME SUBUNIT PICLN"/>
    <property type="match status" value="1"/>
</dbReference>
<feature type="compositionally biased region" description="Acidic residues" evidence="6">
    <location>
        <begin position="140"/>
        <end position="149"/>
    </location>
</feature>
<accession>A0A4Y7K751</accession>
<keyword evidence="3" id="KW-0963">Cytoplasm</keyword>
<dbReference type="InterPro" id="IPR039924">
    <property type="entry name" value="ICln/Lot5/Saf5"/>
</dbReference>
<dbReference type="InterPro" id="IPR017451">
    <property type="entry name" value="F-box-assoc_interact_dom"/>
</dbReference>
<evidence type="ECO:0000256" key="3">
    <source>
        <dbReference type="ARBA" id="ARBA00022490"/>
    </source>
</evidence>
<dbReference type="InterPro" id="IPR001921">
    <property type="entry name" value="Ribosomal_eL8_euk"/>
</dbReference>
<reference evidence="9 10" key="1">
    <citation type="journal article" date="2018" name="Science">
        <title>The opium poppy genome and morphinan production.</title>
        <authorList>
            <person name="Guo L."/>
            <person name="Winzer T."/>
            <person name="Yang X."/>
            <person name="Li Y."/>
            <person name="Ning Z."/>
            <person name="He Z."/>
            <person name="Teodor R."/>
            <person name="Lu Y."/>
            <person name="Bowser T.A."/>
            <person name="Graham I.A."/>
            <person name="Ye K."/>
        </authorList>
    </citation>
    <scope>NUCLEOTIDE SEQUENCE [LARGE SCALE GENOMIC DNA]</scope>
    <source>
        <strain evidence="10">cv. HN1</strain>
        <tissue evidence="9">Leaves</tissue>
    </source>
</reference>
<dbReference type="GO" id="GO:0000387">
    <property type="term" value="P:spliceosomal snRNP assembly"/>
    <property type="evidence" value="ECO:0007669"/>
    <property type="project" value="TreeGrafter"/>
</dbReference>
<dbReference type="GO" id="GO:0005829">
    <property type="term" value="C:cytosol"/>
    <property type="evidence" value="ECO:0007669"/>
    <property type="project" value="TreeGrafter"/>
</dbReference>
<dbReference type="GO" id="GO:0005681">
    <property type="term" value="C:spliceosomal complex"/>
    <property type="evidence" value="ECO:0007669"/>
    <property type="project" value="TreeGrafter"/>
</dbReference>
<protein>
    <submittedName>
        <fullName evidence="9">Uncharacterized protein</fullName>
    </submittedName>
</protein>
<dbReference type="InterPro" id="IPR036047">
    <property type="entry name" value="F-box-like_dom_sf"/>
</dbReference>